<comment type="caution">
    <text evidence="1">The sequence shown here is derived from an EMBL/GenBank/DDBJ whole genome shotgun (WGS) entry which is preliminary data.</text>
</comment>
<protein>
    <recommendedName>
        <fullName evidence="3">HAT C-terminal dimerisation domain-containing protein</fullName>
    </recommendedName>
</protein>
<evidence type="ECO:0000313" key="1">
    <source>
        <dbReference type="EMBL" id="KAD6118772.1"/>
    </source>
</evidence>
<name>A0A5N6PB96_9ASTR</name>
<proteinExistence type="predicted"/>
<organism evidence="1 2">
    <name type="scientific">Mikania micrantha</name>
    <name type="common">bitter vine</name>
    <dbReference type="NCBI Taxonomy" id="192012"/>
    <lineage>
        <taxon>Eukaryota</taxon>
        <taxon>Viridiplantae</taxon>
        <taxon>Streptophyta</taxon>
        <taxon>Embryophyta</taxon>
        <taxon>Tracheophyta</taxon>
        <taxon>Spermatophyta</taxon>
        <taxon>Magnoliopsida</taxon>
        <taxon>eudicotyledons</taxon>
        <taxon>Gunneridae</taxon>
        <taxon>Pentapetalae</taxon>
        <taxon>asterids</taxon>
        <taxon>campanulids</taxon>
        <taxon>Asterales</taxon>
        <taxon>Asteraceae</taxon>
        <taxon>Asteroideae</taxon>
        <taxon>Heliantheae alliance</taxon>
        <taxon>Eupatorieae</taxon>
        <taxon>Mikania</taxon>
    </lineage>
</organism>
<sequence length="79" mass="9151">MGGYESALAFRLLGQRSSSSYAECNWSTCAVIHSLRRNKLTTSRAQDLVYIHNNLRPLSRNPNSDVKMWVEMHLIQWKL</sequence>
<evidence type="ECO:0008006" key="3">
    <source>
        <dbReference type="Google" id="ProtNLM"/>
    </source>
</evidence>
<dbReference type="Proteomes" id="UP000326396">
    <property type="component" value="Linkage Group LG13"/>
</dbReference>
<reference evidence="1 2" key="1">
    <citation type="submission" date="2019-05" db="EMBL/GenBank/DDBJ databases">
        <title>Mikania micrantha, genome provides insights into the molecular mechanism of rapid growth.</title>
        <authorList>
            <person name="Liu B."/>
        </authorList>
    </citation>
    <scope>NUCLEOTIDE SEQUENCE [LARGE SCALE GENOMIC DNA]</scope>
    <source>
        <strain evidence="1">NLD-2019</strain>
        <tissue evidence="1">Leaf</tissue>
    </source>
</reference>
<dbReference type="InterPro" id="IPR012337">
    <property type="entry name" value="RNaseH-like_sf"/>
</dbReference>
<dbReference type="OrthoDB" id="2017576at2759"/>
<accession>A0A5N6PB96</accession>
<dbReference type="SUPFAM" id="SSF53098">
    <property type="entry name" value="Ribonuclease H-like"/>
    <property type="match status" value="1"/>
</dbReference>
<evidence type="ECO:0000313" key="2">
    <source>
        <dbReference type="Proteomes" id="UP000326396"/>
    </source>
</evidence>
<gene>
    <name evidence="1" type="ORF">E3N88_10043</name>
</gene>
<dbReference type="AlphaFoldDB" id="A0A5N6PB96"/>
<keyword evidence="2" id="KW-1185">Reference proteome</keyword>
<dbReference type="EMBL" id="SZYD01000005">
    <property type="protein sequence ID" value="KAD6118772.1"/>
    <property type="molecule type" value="Genomic_DNA"/>
</dbReference>